<accession>A0A3Q4MGU0</accession>
<feature type="domain" description="Complex 1 LYR protein" evidence="1">
    <location>
        <begin position="8"/>
        <end position="32"/>
    </location>
</feature>
<dbReference type="Bgee" id="ENSNBRG00000007671">
    <property type="expression patterns" value="Expressed in skeletal muscle tissue and 6 other cell types or tissues"/>
</dbReference>
<dbReference type="Proteomes" id="UP000261580">
    <property type="component" value="Unassembled WGS sequence"/>
</dbReference>
<organism evidence="2 3">
    <name type="scientific">Neolamprologus brichardi</name>
    <name type="common">Fairy cichlid</name>
    <name type="synonym">Lamprologus brichardi</name>
    <dbReference type="NCBI Taxonomy" id="32507"/>
    <lineage>
        <taxon>Eukaryota</taxon>
        <taxon>Metazoa</taxon>
        <taxon>Chordata</taxon>
        <taxon>Craniata</taxon>
        <taxon>Vertebrata</taxon>
        <taxon>Euteleostomi</taxon>
        <taxon>Actinopterygii</taxon>
        <taxon>Neopterygii</taxon>
        <taxon>Teleostei</taxon>
        <taxon>Neoteleostei</taxon>
        <taxon>Acanthomorphata</taxon>
        <taxon>Ovalentaria</taxon>
        <taxon>Cichlomorphae</taxon>
        <taxon>Cichliformes</taxon>
        <taxon>Cichlidae</taxon>
        <taxon>African cichlids</taxon>
        <taxon>Pseudocrenilabrinae</taxon>
        <taxon>Lamprologini</taxon>
        <taxon>Neolamprologus</taxon>
    </lineage>
</organism>
<proteinExistence type="predicted"/>
<dbReference type="Pfam" id="PF05347">
    <property type="entry name" value="Complex1_LYR"/>
    <property type="match status" value="1"/>
</dbReference>
<protein>
    <recommendedName>
        <fullName evidence="1">Complex 1 LYR protein domain-containing protein</fullName>
    </recommendedName>
</protein>
<dbReference type="AlphaFoldDB" id="A0A3Q4MGU0"/>
<keyword evidence="3" id="KW-1185">Reference proteome</keyword>
<name>A0A3Q4MGU0_NEOBR</name>
<sequence length="86" mass="9529">MAAAARSQVMSLYRTMLRESAKFPSYNYRLTLDKQTWTGSVPSTVCCSDQPQSEAASSQSFAIKDAGSCRSYSPQVFDPNSHLIIR</sequence>
<evidence type="ECO:0000313" key="3">
    <source>
        <dbReference type="Proteomes" id="UP000261580"/>
    </source>
</evidence>
<dbReference type="Ensembl" id="ENSNBRT00000010110.1">
    <property type="protein sequence ID" value="ENSNBRP00000009839.1"/>
    <property type="gene ID" value="ENSNBRG00000007671.1"/>
</dbReference>
<evidence type="ECO:0000259" key="1">
    <source>
        <dbReference type="Pfam" id="PF05347"/>
    </source>
</evidence>
<dbReference type="InterPro" id="IPR008011">
    <property type="entry name" value="Complex1_LYR_dom"/>
</dbReference>
<evidence type="ECO:0000313" key="2">
    <source>
        <dbReference type="Ensembl" id="ENSNBRP00000009839.1"/>
    </source>
</evidence>
<reference evidence="2" key="2">
    <citation type="submission" date="2025-09" db="UniProtKB">
        <authorList>
            <consortium name="Ensembl"/>
        </authorList>
    </citation>
    <scope>IDENTIFICATION</scope>
</reference>
<reference evidence="2" key="1">
    <citation type="submission" date="2025-08" db="UniProtKB">
        <authorList>
            <consortium name="Ensembl"/>
        </authorList>
    </citation>
    <scope>IDENTIFICATION</scope>
</reference>